<dbReference type="InParanoid" id="A0A0C2WH99"/>
<dbReference type="EMBL" id="KN818292">
    <property type="protein sequence ID" value="KIL60862.1"/>
    <property type="molecule type" value="Genomic_DNA"/>
</dbReference>
<accession>A0A0C2WH99</accession>
<gene>
    <name evidence="2" type="ORF">M378DRAFT_167683</name>
</gene>
<name>A0A0C2WH99_AMAMK</name>
<evidence type="ECO:0000256" key="1">
    <source>
        <dbReference type="SAM" id="Phobius"/>
    </source>
</evidence>
<protein>
    <submittedName>
        <fullName evidence="2">Uncharacterized protein</fullName>
    </submittedName>
</protein>
<organism evidence="2 3">
    <name type="scientific">Amanita muscaria (strain Koide BX008)</name>
    <dbReference type="NCBI Taxonomy" id="946122"/>
    <lineage>
        <taxon>Eukaryota</taxon>
        <taxon>Fungi</taxon>
        <taxon>Dikarya</taxon>
        <taxon>Basidiomycota</taxon>
        <taxon>Agaricomycotina</taxon>
        <taxon>Agaricomycetes</taxon>
        <taxon>Agaricomycetidae</taxon>
        <taxon>Agaricales</taxon>
        <taxon>Pluteineae</taxon>
        <taxon>Amanitaceae</taxon>
        <taxon>Amanita</taxon>
    </lineage>
</organism>
<proteinExistence type="predicted"/>
<evidence type="ECO:0000313" key="2">
    <source>
        <dbReference type="EMBL" id="KIL60862.1"/>
    </source>
</evidence>
<dbReference type="AlphaFoldDB" id="A0A0C2WH99"/>
<keyword evidence="1" id="KW-0812">Transmembrane</keyword>
<sequence length="63" mass="7411">MPSWASWRPKSYLCLFKSFLPFSSFAVIFSLSHFSGTRPDILLNGYYFWRNGELAQWRSGAER</sequence>
<dbReference type="Proteomes" id="UP000054549">
    <property type="component" value="Unassembled WGS sequence"/>
</dbReference>
<feature type="transmembrane region" description="Helical" evidence="1">
    <location>
        <begin position="12"/>
        <end position="34"/>
    </location>
</feature>
<reference evidence="2 3" key="1">
    <citation type="submission" date="2014-04" db="EMBL/GenBank/DDBJ databases">
        <title>Evolutionary Origins and Diversification of the Mycorrhizal Mutualists.</title>
        <authorList>
            <consortium name="DOE Joint Genome Institute"/>
            <consortium name="Mycorrhizal Genomics Consortium"/>
            <person name="Kohler A."/>
            <person name="Kuo A."/>
            <person name="Nagy L.G."/>
            <person name="Floudas D."/>
            <person name="Copeland A."/>
            <person name="Barry K.W."/>
            <person name="Cichocki N."/>
            <person name="Veneault-Fourrey C."/>
            <person name="LaButti K."/>
            <person name="Lindquist E.A."/>
            <person name="Lipzen A."/>
            <person name="Lundell T."/>
            <person name="Morin E."/>
            <person name="Murat C."/>
            <person name="Riley R."/>
            <person name="Ohm R."/>
            <person name="Sun H."/>
            <person name="Tunlid A."/>
            <person name="Henrissat B."/>
            <person name="Grigoriev I.V."/>
            <person name="Hibbett D.S."/>
            <person name="Martin F."/>
        </authorList>
    </citation>
    <scope>NUCLEOTIDE SEQUENCE [LARGE SCALE GENOMIC DNA]</scope>
    <source>
        <strain evidence="2 3">Koide BX008</strain>
    </source>
</reference>
<dbReference type="HOGENOM" id="CLU_2885331_0_0_1"/>
<keyword evidence="3" id="KW-1185">Reference proteome</keyword>
<keyword evidence="1" id="KW-1133">Transmembrane helix</keyword>
<keyword evidence="1" id="KW-0472">Membrane</keyword>
<evidence type="ECO:0000313" key="3">
    <source>
        <dbReference type="Proteomes" id="UP000054549"/>
    </source>
</evidence>